<sequence>MLITKGADVKAESRVGTPLHAASAGGQKDNVEVLLENHADVRESHFYYLFSLEKVQCYLAKAFCGCMLC</sequence>
<dbReference type="InterPro" id="IPR036770">
    <property type="entry name" value="Ankyrin_rpt-contain_sf"/>
</dbReference>
<reference evidence="2 3" key="1">
    <citation type="journal article" date="2021" name="Commun. Biol.">
        <title>The genome of Shorea leprosula (Dipterocarpaceae) highlights the ecological relevance of drought in aseasonal tropical rainforests.</title>
        <authorList>
            <person name="Ng K.K.S."/>
            <person name="Kobayashi M.J."/>
            <person name="Fawcett J.A."/>
            <person name="Hatakeyama M."/>
            <person name="Paape T."/>
            <person name="Ng C.H."/>
            <person name="Ang C.C."/>
            <person name="Tnah L.H."/>
            <person name="Lee C.T."/>
            <person name="Nishiyama T."/>
            <person name="Sese J."/>
            <person name="O'Brien M.J."/>
            <person name="Copetti D."/>
            <person name="Mohd Noor M.I."/>
            <person name="Ong R.C."/>
            <person name="Putra M."/>
            <person name="Sireger I.Z."/>
            <person name="Indrioko S."/>
            <person name="Kosugi Y."/>
            <person name="Izuno A."/>
            <person name="Isagi Y."/>
            <person name="Lee S.L."/>
            <person name="Shimizu K.K."/>
        </authorList>
    </citation>
    <scope>NUCLEOTIDE SEQUENCE [LARGE SCALE GENOMIC DNA]</scope>
    <source>
        <strain evidence="2">214</strain>
    </source>
</reference>
<dbReference type="Gene3D" id="1.25.40.20">
    <property type="entry name" value="Ankyrin repeat-containing domain"/>
    <property type="match status" value="1"/>
</dbReference>
<evidence type="ECO:0000256" key="1">
    <source>
        <dbReference type="PROSITE-ProRule" id="PRU00023"/>
    </source>
</evidence>
<proteinExistence type="predicted"/>
<dbReference type="Pfam" id="PF00023">
    <property type="entry name" value="Ank"/>
    <property type="match status" value="1"/>
</dbReference>
<evidence type="ECO:0008006" key="4">
    <source>
        <dbReference type="Google" id="ProtNLM"/>
    </source>
</evidence>
<feature type="repeat" description="ANK" evidence="1">
    <location>
        <begin position="14"/>
        <end position="46"/>
    </location>
</feature>
<protein>
    <recommendedName>
        <fullName evidence="4">Ankyrin repeat protein</fullName>
    </recommendedName>
</protein>
<dbReference type="AlphaFoldDB" id="A0AAV5MZW5"/>
<gene>
    <name evidence="2" type="ORF">SLEP1_g60424</name>
</gene>
<dbReference type="EMBL" id="BPVZ01002288">
    <property type="protein sequence ID" value="GKV53912.1"/>
    <property type="molecule type" value="Genomic_DNA"/>
</dbReference>
<organism evidence="2 3">
    <name type="scientific">Rubroshorea leprosula</name>
    <dbReference type="NCBI Taxonomy" id="152421"/>
    <lineage>
        <taxon>Eukaryota</taxon>
        <taxon>Viridiplantae</taxon>
        <taxon>Streptophyta</taxon>
        <taxon>Embryophyta</taxon>
        <taxon>Tracheophyta</taxon>
        <taxon>Spermatophyta</taxon>
        <taxon>Magnoliopsida</taxon>
        <taxon>eudicotyledons</taxon>
        <taxon>Gunneridae</taxon>
        <taxon>Pentapetalae</taxon>
        <taxon>rosids</taxon>
        <taxon>malvids</taxon>
        <taxon>Malvales</taxon>
        <taxon>Dipterocarpaceae</taxon>
        <taxon>Rubroshorea</taxon>
    </lineage>
</organism>
<name>A0AAV5MZW5_9ROSI</name>
<comment type="caution">
    <text evidence="2">The sequence shown here is derived from an EMBL/GenBank/DDBJ whole genome shotgun (WGS) entry which is preliminary data.</text>
</comment>
<evidence type="ECO:0000313" key="2">
    <source>
        <dbReference type="EMBL" id="GKV53912.1"/>
    </source>
</evidence>
<dbReference type="PROSITE" id="PS50088">
    <property type="entry name" value="ANK_REPEAT"/>
    <property type="match status" value="1"/>
</dbReference>
<keyword evidence="1" id="KW-0040">ANK repeat</keyword>
<dbReference type="SUPFAM" id="SSF48403">
    <property type="entry name" value="Ankyrin repeat"/>
    <property type="match status" value="1"/>
</dbReference>
<dbReference type="InterPro" id="IPR002110">
    <property type="entry name" value="Ankyrin_rpt"/>
</dbReference>
<accession>A0AAV5MZW5</accession>
<keyword evidence="3" id="KW-1185">Reference proteome</keyword>
<evidence type="ECO:0000313" key="3">
    <source>
        <dbReference type="Proteomes" id="UP001054252"/>
    </source>
</evidence>
<dbReference type="PROSITE" id="PS50297">
    <property type="entry name" value="ANK_REP_REGION"/>
    <property type="match status" value="1"/>
</dbReference>
<dbReference type="Proteomes" id="UP001054252">
    <property type="component" value="Unassembled WGS sequence"/>
</dbReference>